<dbReference type="AlphaFoldDB" id="A0AAN9TML6"/>
<evidence type="ECO:0000313" key="1">
    <source>
        <dbReference type="EMBL" id="KAK7600718.1"/>
    </source>
</evidence>
<organism evidence="1 2">
    <name type="scientific">Parthenolecanium corni</name>
    <dbReference type="NCBI Taxonomy" id="536013"/>
    <lineage>
        <taxon>Eukaryota</taxon>
        <taxon>Metazoa</taxon>
        <taxon>Ecdysozoa</taxon>
        <taxon>Arthropoda</taxon>
        <taxon>Hexapoda</taxon>
        <taxon>Insecta</taxon>
        <taxon>Pterygota</taxon>
        <taxon>Neoptera</taxon>
        <taxon>Paraneoptera</taxon>
        <taxon>Hemiptera</taxon>
        <taxon>Sternorrhyncha</taxon>
        <taxon>Coccoidea</taxon>
        <taxon>Coccidae</taxon>
        <taxon>Parthenolecanium</taxon>
    </lineage>
</organism>
<proteinExistence type="predicted"/>
<reference evidence="1 2" key="1">
    <citation type="submission" date="2024-03" db="EMBL/GenBank/DDBJ databases">
        <title>Adaptation during the transition from Ophiocordyceps entomopathogen to insect associate is accompanied by gene loss and intensified selection.</title>
        <authorList>
            <person name="Ward C.M."/>
            <person name="Onetto C.A."/>
            <person name="Borneman A.R."/>
        </authorList>
    </citation>
    <scope>NUCLEOTIDE SEQUENCE [LARGE SCALE GENOMIC DNA]</scope>
    <source>
        <strain evidence="1">AWRI1</strain>
        <tissue evidence="1">Single Adult Female</tissue>
    </source>
</reference>
<comment type="caution">
    <text evidence="1">The sequence shown here is derived from an EMBL/GenBank/DDBJ whole genome shotgun (WGS) entry which is preliminary data.</text>
</comment>
<gene>
    <name evidence="1" type="ORF">V9T40_009856</name>
</gene>
<protein>
    <submittedName>
        <fullName evidence="1">Uncharacterized protein</fullName>
    </submittedName>
</protein>
<sequence length="66" mass="7570">MRGYRIDMPHSAYCNVQRATCNMQHATCNVQHATCDVRHTAIRIANRLRGALRESLEEEERAPTTN</sequence>
<accession>A0AAN9TML6</accession>
<dbReference type="EMBL" id="JBBCAQ010000013">
    <property type="protein sequence ID" value="KAK7600718.1"/>
    <property type="molecule type" value="Genomic_DNA"/>
</dbReference>
<keyword evidence="2" id="KW-1185">Reference proteome</keyword>
<evidence type="ECO:0000313" key="2">
    <source>
        <dbReference type="Proteomes" id="UP001367676"/>
    </source>
</evidence>
<name>A0AAN9TML6_9HEMI</name>
<dbReference type="Proteomes" id="UP001367676">
    <property type="component" value="Unassembled WGS sequence"/>
</dbReference>